<proteinExistence type="predicted"/>
<reference evidence="1" key="1">
    <citation type="submission" date="2023-06" db="EMBL/GenBank/DDBJ databases">
        <title>Gordonia sp. nov. and Pseudochrobactrum sp. nov., two species isolated from the burying beetle Nicrophorus vespilloides.</title>
        <authorList>
            <person name="Poehlein A."/>
            <person name="Guzman J."/>
            <person name="Daniel R."/>
            <person name="Vilcinskas A."/>
        </authorList>
    </citation>
    <scope>NUCLEOTIDE SEQUENCE</scope>
    <source>
        <strain evidence="1">MP11Mi</strain>
    </source>
</reference>
<dbReference type="EMBL" id="CP128986">
    <property type="protein sequence ID" value="WOC14322.1"/>
    <property type="molecule type" value="Genomic_DNA"/>
</dbReference>
<dbReference type="AlphaFoldDB" id="A0AA97GX05"/>
<gene>
    <name evidence="1" type="ORF">MP11Mi_34370</name>
</gene>
<name>A0AA97GX05_9ACTN</name>
<organism evidence="1">
    <name type="scientific">Gordonia sp. MP11Mi</name>
    <dbReference type="NCBI Taxonomy" id="3022769"/>
    <lineage>
        <taxon>Bacteria</taxon>
        <taxon>Bacillati</taxon>
        <taxon>Actinomycetota</taxon>
        <taxon>Actinomycetes</taxon>
        <taxon>Mycobacteriales</taxon>
        <taxon>Gordoniaceae</taxon>
        <taxon>Gordonia</taxon>
    </lineage>
</organism>
<protein>
    <submittedName>
        <fullName evidence="1">Uncharacterized protein</fullName>
    </submittedName>
</protein>
<sequence>MTAQIALTVRITNAYPELGRAFTHDETVTVDAPAAAEMADPDLLADWAADTLLDFTGEGPEYSAVHGVYEVTVTAAPADYSALVGLEACAEG</sequence>
<dbReference type="RefSeq" id="WP_420040073.1">
    <property type="nucleotide sequence ID" value="NZ_CP128986.1"/>
</dbReference>
<evidence type="ECO:0000313" key="1">
    <source>
        <dbReference type="EMBL" id="WOC14322.1"/>
    </source>
</evidence>
<accession>A0AA97GX05</accession>